<feature type="chain" id="PRO_5035238010" evidence="1">
    <location>
        <begin position="22"/>
        <end position="285"/>
    </location>
</feature>
<keyword evidence="3" id="KW-0675">Receptor</keyword>
<dbReference type="PROSITE" id="PS50041">
    <property type="entry name" value="C_TYPE_LECTIN_2"/>
    <property type="match status" value="2"/>
</dbReference>
<feature type="signal peptide" evidence="1">
    <location>
        <begin position="1"/>
        <end position="21"/>
    </location>
</feature>
<dbReference type="EMBL" id="QNUK01000167">
    <property type="protein sequence ID" value="KAF5899463.1"/>
    <property type="molecule type" value="Genomic_DNA"/>
</dbReference>
<dbReference type="Gene3D" id="3.10.100.10">
    <property type="entry name" value="Mannose-Binding Protein A, subunit A"/>
    <property type="match status" value="2"/>
</dbReference>
<dbReference type="PANTHER" id="PTHR45784">
    <property type="entry name" value="C-TYPE LECTIN DOMAIN FAMILY 20 MEMBER A-RELATED"/>
    <property type="match status" value="1"/>
</dbReference>
<accession>A0A8J4XAG4</accession>
<dbReference type="Proteomes" id="UP000727407">
    <property type="component" value="Unassembled WGS sequence"/>
</dbReference>
<dbReference type="InterPro" id="IPR016186">
    <property type="entry name" value="C-type_lectin-like/link_sf"/>
</dbReference>
<gene>
    <name evidence="3" type="ORF">DAT39_010834</name>
</gene>
<proteinExistence type="predicted"/>
<comment type="caution">
    <text evidence="3">The sequence shown here is derived from an EMBL/GenBank/DDBJ whole genome shotgun (WGS) entry which is preliminary data.</text>
</comment>
<dbReference type="PANTHER" id="PTHR45784:SF3">
    <property type="entry name" value="C-TYPE LECTIN DOMAIN FAMILY 4 MEMBER K-LIKE-RELATED"/>
    <property type="match status" value="1"/>
</dbReference>
<feature type="non-terminal residue" evidence="3">
    <location>
        <position position="285"/>
    </location>
</feature>
<dbReference type="InterPro" id="IPR001304">
    <property type="entry name" value="C-type_lectin-like"/>
</dbReference>
<organism evidence="3 4">
    <name type="scientific">Clarias magur</name>
    <name type="common">Asian catfish</name>
    <name type="synonym">Macropteronotus magur</name>
    <dbReference type="NCBI Taxonomy" id="1594786"/>
    <lineage>
        <taxon>Eukaryota</taxon>
        <taxon>Metazoa</taxon>
        <taxon>Chordata</taxon>
        <taxon>Craniata</taxon>
        <taxon>Vertebrata</taxon>
        <taxon>Euteleostomi</taxon>
        <taxon>Actinopterygii</taxon>
        <taxon>Neopterygii</taxon>
        <taxon>Teleostei</taxon>
        <taxon>Ostariophysi</taxon>
        <taxon>Siluriformes</taxon>
        <taxon>Clariidae</taxon>
        <taxon>Clarias</taxon>
    </lineage>
</organism>
<keyword evidence="1" id="KW-0732">Signal</keyword>
<feature type="domain" description="C-type lectin" evidence="2">
    <location>
        <begin position="22"/>
        <end position="138"/>
    </location>
</feature>
<dbReference type="OrthoDB" id="6369810at2759"/>
<feature type="non-terminal residue" evidence="3">
    <location>
        <position position="1"/>
    </location>
</feature>
<name>A0A8J4XAG4_CLAMG</name>
<keyword evidence="4" id="KW-1185">Reference proteome</keyword>
<dbReference type="SUPFAM" id="SSF56436">
    <property type="entry name" value="C-type lectin-like"/>
    <property type="match status" value="2"/>
</dbReference>
<reference evidence="3" key="1">
    <citation type="submission" date="2020-07" db="EMBL/GenBank/DDBJ databases">
        <title>Clarias magur genome sequencing, assembly and annotation.</title>
        <authorList>
            <person name="Kushwaha B."/>
            <person name="Kumar R."/>
            <person name="Das P."/>
            <person name="Joshi C.G."/>
            <person name="Kumar D."/>
            <person name="Nagpure N.S."/>
            <person name="Pandey M."/>
            <person name="Agarwal S."/>
            <person name="Srivastava S."/>
            <person name="Singh M."/>
            <person name="Sahoo L."/>
            <person name="Jayasankar P."/>
            <person name="Meher P.K."/>
            <person name="Koringa P.G."/>
            <person name="Iquebal M.A."/>
            <person name="Das S.P."/>
            <person name="Bit A."/>
            <person name="Patnaik S."/>
            <person name="Patel N."/>
            <person name="Shah T.M."/>
            <person name="Hinsu A."/>
            <person name="Jena J.K."/>
        </authorList>
    </citation>
    <scope>NUCLEOTIDE SEQUENCE</scope>
    <source>
        <strain evidence="3">CIFAMagur01</strain>
        <tissue evidence="3">Testis</tissue>
    </source>
</reference>
<evidence type="ECO:0000256" key="1">
    <source>
        <dbReference type="SAM" id="SignalP"/>
    </source>
</evidence>
<dbReference type="InterPro" id="IPR016187">
    <property type="entry name" value="CTDL_fold"/>
</dbReference>
<sequence length="285" mass="32393">SIMKLNLFLLCLTGTVPLTLSTAAHTYHLIMTPMTWSAAQNYCRETYDDLGAVESFNDWLRISAEALRHFMIFPGWIGLYNNVTGWRWSLNNVPLKDTALTKWASSEPSNDGDACGAIDYLGYWSANPCSLPKSFICYDSTFIGSARFIPYNFILLNWFGAQAFCRQFHTDLASATNILENNDIGNRVVFLFSSWFGLFRDTWTWTDGTIATNLPWGIFQPDYVFGNKECATFTVGMYYSGTCSDEYAFYCHSTPPLRQVQIIKLQVNSDVRVFNPALQSFILQQ</sequence>
<protein>
    <submittedName>
        <fullName evidence="3">Macrophage mannose receptor 1-like isoform X6</fullName>
    </submittedName>
</protein>
<dbReference type="AlphaFoldDB" id="A0A8J4XAG4"/>
<dbReference type="Pfam" id="PF00059">
    <property type="entry name" value="Lectin_C"/>
    <property type="match status" value="2"/>
</dbReference>
<evidence type="ECO:0000259" key="2">
    <source>
        <dbReference type="PROSITE" id="PS50041"/>
    </source>
</evidence>
<evidence type="ECO:0000313" key="3">
    <source>
        <dbReference type="EMBL" id="KAF5899463.1"/>
    </source>
</evidence>
<dbReference type="SMART" id="SM00034">
    <property type="entry name" value="CLECT"/>
    <property type="match status" value="2"/>
</dbReference>
<evidence type="ECO:0000313" key="4">
    <source>
        <dbReference type="Proteomes" id="UP000727407"/>
    </source>
</evidence>
<feature type="domain" description="C-type lectin" evidence="2">
    <location>
        <begin position="151"/>
        <end position="252"/>
    </location>
</feature>